<accession>A0A7J0FQA7</accession>
<organism evidence="3 4">
    <name type="scientific">Actinidia rufa</name>
    <dbReference type="NCBI Taxonomy" id="165716"/>
    <lineage>
        <taxon>Eukaryota</taxon>
        <taxon>Viridiplantae</taxon>
        <taxon>Streptophyta</taxon>
        <taxon>Embryophyta</taxon>
        <taxon>Tracheophyta</taxon>
        <taxon>Spermatophyta</taxon>
        <taxon>Magnoliopsida</taxon>
        <taxon>eudicotyledons</taxon>
        <taxon>Gunneridae</taxon>
        <taxon>Pentapetalae</taxon>
        <taxon>asterids</taxon>
        <taxon>Ericales</taxon>
        <taxon>Actinidiaceae</taxon>
        <taxon>Actinidia</taxon>
    </lineage>
</organism>
<dbReference type="EMBL" id="BJWL01000014">
    <property type="protein sequence ID" value="GFZ00831.1"/>
    <property type="molecule type" value="Genomic_DNA"/>
</dbReference>
<dbReference type="AlphaFoldDB" id="A0A7J0FQA7"/>
<proteinExistence type="predicted"/>
<dbReference type="InterPro" id="IPR012337">
    <property type="entry name" value="RNaseH-like_sf"/>
</dbReference>
<feature type="compositionally biased region" description="Acidic residues" evidence="1">
    <location>
        <begin position="523"/>
        <end position="536"/>
    </location>
</feature>
<evidence type="ECO:0000313" key="4">
    <source>
        <dbReference type="Proteomes" id="UP000585474"/>
    </source>
</evidence>
<evidence type="ECO:0000313" key="3">
    <source>
        <dbReference type="EMBL" id="GFZ00831.1"/>
    </source>
</evidence>
<comment type="caution">
    <text evidence="3">The sequence shown here is derived from an EMBL/GenBank/DDBJ whole genome shotgun (WGS) entry which is preliminary data.</text>
</comment>
<protein>
    <recommendedName>
        <fullName evidence="2">DUF659 domain-containing protein</fullName>
    </recommendedName>
</protein>
<sequence>MLLNQKKRRISGSSSGSDTALTKAFNIGAREQLHSEIARMFYSAGLPFHLARNPYYASSYTFAANHNISGYLPPGYNLLRTTLLKRERSNIDRLLEPIRGTWSEKGVSIVSDGWSDSQRRPLINFMAVTEGGPMFLKAVDCSGETKDKYFIANLMKEVIMEVGAKNVVQVITDNAPNCKGAGQLIEAQFPHILWTPCVVHTLNLALKNICAAKNVENNVLTYGECSWISDVVGDVMMVKHFITNHSMRLAMYNEFVPLKLLSVADTRFASSLVMLKRFKLIKQGLQTMVISDKWSSYKEEDVGKAKFVKDKVLDDVWWDHINFILSFTAPIYDMLRACDTDKPCLHLIYDMWDTMIEKVKMEICKHEGKRPEDESTFYEVVHEIRVDRWNKNNTPLHCLAHSLNPSDQWLHEDPKRVPPHRDEEIMLERNKCLKRYFEDPEERNKAMIECGKFSTKMMPFSDVDSIQGRWTMDPYTWWAMHDKFESLGDIGILEVANLSLDEPDLEAVIFTDNGGEGAGCGDGDGDGDDLVELGSN</sequence>
<dbReference type="Pfam" id="PF04937">
    <property type="entry name" value="DUF659"/>
    <property type="match status" value="1"/>
</dbReference>
<reference evidence="3 4" key="1">
    <citation type="submission" date="2019-07" db="EMBL/GenBank/DDBJ databases">
        <title>De Novo Assembly of kiwifruit Actinidia rufa.</title>
        <authorList>
            <person name="Sugita-Konishi S."/>
            <person name="Sato K."/>
            <person name="Mori E."/>
            <person name="Abe Y."/>
            <person name="Kisaki G."/>
            <person name="Hamano K."/>
            <person name="Suezawa K."/>
            <person name="Otani M."/>
            <person name="Fukuda T."/>
            <person name="Manabe T."/>
            <person name="Gomi K."/>
            <person name="Tabuchi M."/>
            <person name="Akimitsu K."/>
            <person name="Kataoka I."/>
        </authorList>
    </citation>
    <scope>NUCLEOTIDE SEQUENCE [LARGE SCALE GENOMIC DNA]</scope>
    <source>
        <strain evidence="4">cv. Fuchu</strain>
    </source>
</reference>
<gene>
    <name evidence="3" type="ORF">Acr_14g0004660</name>
</gene>
<dbReference type="Proteomes" id="UP000585474">
    <property type="component" value="Unassembled WGS sequence"/>
</dbReference>
<dbReference type="OrthoDB" id="2017576at2759"/>
<evidence type="ECO:0000259" key="2">
    <source>
        <dbReference type="Pfam" id="PF04937"/>
    </source>
</evidence>
<evidence type="ECO:0000256" key="1">
    <source>
        <dbReference type="SAM" id="MobiDB-lite"/>
    </source>
</evidence>
<feature type="region of interest" description="Disordered" evidence="1">
    <location>
        <begin position="514"/>
        <end position="536"/>
    </location>
</feature>
<dbReference type="PANTHER" id="PTHR32166">
    <property type="entry name" value="OSJNBA0013A04.12 PROTEIN"/>
    <property type="match status" value="1"/>
</dbReference>
<dbReference type="SUPFAM" id="SSF53098">
    <property type="entry name" value="Ribonuclease H-like"/>
    <property type="match status" value="1"/>
</dbReference>
<name>A0A7J0FQA7_9ERIC</name>
<dbReference type="PANTHER" id="PTHR32166:SF81">
    <property type="entry name" value="OS06G0658400 PROTEIN"/>
    <property type="match status" value="1"/>
</dbReference>
<keyword evidence="4" id="KW-1185">Reference proteome</keyword>
<dbReference type="InterPro" id="IPR007021">
    <property type="entry name" value="DUF659"/>
</dbReference>
<feature type="domain" description="DUF659" evidence="2">
    <location>
        <begin position="74"/>
        <end position="234"/>
    </location>
</feature>